<dbReference type="Proteomes" id="UP000050827">
    <property type="component" value="Unassembled WGS sequence"/>
</dbReference>
<name>A0A0Q0XQI0_9FLAO</name>
<dbReference type="EMBL" id="LCTZ01000002">
    <property type="protein sequence ID" value="KQC31415.1"/>
    <property type="molecule type" value="Genomic_DNA"/>
</dbReference>
<gene>
    <name evidence="2" type="ORF">AAY42_17165</name>
</gene>
<proteinExistence type="predicted"/>
<keyword evidence="3" id="KW-1185">Reference proteome</keyword>
<evidence type="ECO:0000313" key="3">
    <source>
        <dbReference type="Proteomes" id="UP000050827"/>
    </source>
</evidence>
<organism evidence="2 3">
    <name type="scientific">Flagellimonas eckloniae</name>
    <dbReference type="NCBI Taxonomy" id="346185"/>
    <lineage>
        <taxon>Bacteria</taxon>
        <taxon>Pseudomonadati</taxon>
        <taxon>Bacteroidota</taxon>
        <taxon>Flavobacteriia</taxon>
        <taxon>Flavobacteriales</taxon>
        <taxon>Flavobacteriaceae</taxon>
        <taxon>Flagellimonas</taxon>
    </lineage>
</organism>
<dbReference type="AlphaFoldDB" id="A0A0Q0XQI0"/>
<comment type="caution">
    <text evidence="2">The sequence shown here is derived from an EMBL/GenBank/DDBJ whole genome shotgun (WGS) entry which is preliminary data.</text>
</comment>
<accession>A0A0Q0XQI0</accession>
<protein>
    <submittedName>
        <fullName evidence="2">Uncharacterized protein</fullName>
    </submittedName>
</protein>
<dbReference type="RefSeq" id="WP_055397430.1">
    <property type="nucleotide sequence ID" value="NZ_LCTZ01000002.1"/>
</dbReference>
<evidence type="ECO:0000313" key="2">
    <source>
        <dbReference type="EMBL" id="KQC31415.1"/>
    </source>
</evidence>
<feature type="signal peptide" evidence="1">
    <location>
        <begin position="1"/>
        <end position="21"/>
    </location>
</feature>
<evidence type="ECO:0000256" key="1">
    <source>
        <dbReference type="SAM" id="SignalP"/>
    </source>
</evidence>
<keyword evidence="1" id="KW-0732">Signal</keyword>
<feature type="chain" id="PRO_5006186693" evidence="1">
    <location>
        <begin position="22"/>
        <end position="75"/>
    </location>
</feature>
<reference evidence="2 3" key="1">
    <citation type="submission" date="2015-04" db="EMBL/GenBank/DDBJ databases">
        <title>Complete genome of flavobacterium.</title>
        <authorList>
            <person name="Kwon Y.M."/>
            <person name="Kim S.-J."/>
        </authorList>
    </citation>
    <scope>NUCLEOTIDE SEQUENCE [LARGE SCALE GENOMIC DNA]</scope>
    <source>
        <strain evidence="2 3">DK169</strain>
    </source>
</reference>
<dbReference type="STRING" id="346185.AAY42_17165"/>
<sequence>MKQKKSVLLFNLILLTLSVQGQDNTHRMSHDAPASEYLAEGPGFWLHTGSAAIRQWTLWELCLEEPSTMGSIAKE</sequence>